<proteinExistence type="predicted"/>
<dbReference type="InterPro" id="IPR018912">
    <property type="entry name" value="DUF2478"/>
</dbReference>
<dbReference type="Pfam" id="PF10649">
    <property type="entry name" value="DUF2478"/>
    <property type="match status" value="1"/>
</dbReference>
<accession>A0A327JSG4</accession>
<sequence>PGTGASDVLIAFAQARMSEGLSVVGLVVAPAPDGTTRGGPHSHGGHGGEACGCGGALRDLASGEVIGIHQDLGPGSEACNLDTSGLARACAGVERQIAQGVDLVILSRFGGQEAERGGLTAAFQAAVAAGVPVACVVTPKAEEAWAVFAGDLALMLPADLGALEAWWTERRAVRGLAA</sequence>
<protein>
    <recommendedName>
        <fullName evidence="3">DUF2478 domain-containing protein</fullName>
    </recommendedName>
</protein>
<keyword evidence="2" id="KW-1185">Reference proteome</keyword>
<feature type="non-terminal residue" evidence="1">
    <location>
        <position position="1"/>
    </location>
</feature>
<evidence type="ECO:0000313" key="2">
    <source>
        <dbReference type="Proteomes" id="UP000248863"/>
    </source>
</evidence>
<evidence type="ECO:0000313" key="1">
    <source>
        <dbReference type="EMBL" id="RAI29450.1"/>
    </source>
</evidence>
<comment type="caution">
    <text evidence="1">The sequence shown here is derived from an EMBL/GenBank/DDBJ whole genome shotgun (WGS) entry which is preliminary data.</text>
</comment>
<dbReference type="AlphaFoldDB" id="A0A327JSG4"/>
<evidence type="ECO:0008006" key="3">
    <source>
        <dbReference type="Google" id="ProtNLM"/>
    </source>
</evidence>
<reference evidence="1 2" key="1">
    <citation type="submission" date="2017-07" db="EMBL/GenBank/DDBJ databases">
        <title>Draft Genome Sequences of Select Purple Nonsulfur Bacteria.</title>
        <authorList>
            <person name="Lasarre B."/>
            <person name="Mckinlay J.B."/>
        </authorList>
    </citation>
    <scope>NUCLEOTIDE SEQUENCE [LARGE SCALE GENOMIC DNA]</scope>
    <source>
        <strain evidence="1 2">DSM 11907</strain>
    </source>
</reference>
<name>A0A327JSG4_9BRAD</name>
<organism evidence="1 2">
    <name type="scientific">Rhodoplanes elegans</name>
    <dbReference type="NCBI Taxonomy" id="29408"/>
    <lineage>
        <taxon>Bacteria</taxon>
        <taxon>Pseudomonadati</taxon>
        <taxon>Pseudomonadota</taxon>
        <taxon>Alphaproteobacteria</taxon>
        <taxon>Hyphomicrobiales</taxon>
        <taxon>Nitrobacteraceae</taxon>
        <taxon>Rhodoplanes</taxon>
    </lineage>
</organism>
<dbReference type="Proteomes" id="UP000248863">
    <property type="component" value="Unassembled WGS sequence"/>
</dbReference>
<dbReference type="OrthoDB" id="5918880at2"/>
<gene>
    <name evidence="1" type="ORF">CH338_28550</name>
</gene>
<dbReference type="EMBL" id="NPEU01000682">
    <property type="protein sequence ID" value="RAI29450.1"/>
    <property type="molecule type" value="Genomic_DNA"/>
</dbReference>
<dbReference type="RefSeq" id="WP_111360461.1">
    <property type="nucleotide sequence ID" value="NZ_NPEU01000682.1"/>
</dbReference>